<keyword evidence="3" id="KW-1185">Reference proteome</keyword>
<dbReference type="EMBL" id="FCON02000001">
    <property type="protein sequence ID" value="SAL13803.1"/>
    <property type="molecule type" value="Genomic_DNA"/>
</dbReference>
<sequence>MNRHVSIALASAALLGMATTTAHAQQNPAPPVDPSFSAYSLAQQCAQKSDNAAQGQCVGAVRGIVRGYQYGVLFLGQRAALPANETQRVSLCLNDIRVSTIVDEFLSDAKQVKDDDLKRTPAEVAVLGSVHSHHACM</sequence>
<reference evidence="2" key="1">
    <citation type="submission" date="2016-01" db="EMBL/GenBank/DDBJ databases">
        <authorList>
            <person name="Peeters C."/>
        </authorList>
    </citation>
    <scope>NUCLEOTIDE SEQUENCE [LARGE SCALE GENOMIC DNA]</scope>
    <source>
        <strain evidence="2">LMG 22940</strain>
    </source>
</reference>
<evidence type="ECO:0000313" key="2">
    <source>
        <dbReference type="EMBL" id="SAL13803.1"/>
    </source>
</evidence>
<dbReference type="OrthoDB" id="9093748at2"/>
<comment type="caution">
    <text evidence="2">The sequence shown here is derived from an EMBL/GenBank/DDBJ whole genome shotgun (WGS) entry which is preliminary data.</text>
</comment>
<proteinExistence type="predicted"/>
<feature type="signal peptide" evidence="1">
    <location>
        <begin position="1"/>
        <end position="24"/>
    </location>
</feature>
<dbReference type="RefSeq" id="WP_087642499.1">
    <property type="nucleotide sequence ID" value="NZ_FCON02000001.1"/>
</dbReference>
<organism evidence="2 3">
    <name type="scientific">Caballeronia choica</name>
    <dbReference type="NCBI Taxonomy" id="326476"/>
    <lineage>
        <taxon>Bacteria</taxon>
        <taxon>Pseudomonadati</taxon>
        <taxon>Pseudomonadota</taxon>
        <taxon>Betaproteobacteria</taxon>
        <taxon>Burkholderiales</taxon>
        <taxon>Burkholderiaceae</taxon>
        <taxon>Caballeronia</taxon>
    </lineage>
</organism>
<name>A0A158F2D7_9BURK</name>
<gene>
    <name evidence="2" type="ORF">AWB68_00219</name>
</gene>
<evidence type="ECO:0008006" key="4">
    <source>
        <dbReference type="Google" id="ProtNLM"/>
    </source>
</evidence>
<protein>
    <recommendedName>
        <fullName evidence="4">Rap1a immunity protein domain-containing protein</fullName>
    </recommendedName>
</protein>
<feature type="chain" id="PRO_5011119138" description="Rap1a immunity protein domain-containing protein" evidence="1">
    <location>
        <begin position="25"/>
        <end position="137"/>
    </location>
</feature>
<keyword evidence="1" id="KW-0732">Signal</keyword>
<evidence type="ECO:0000256" key="1">
    <source>
        <dbReference type="SAM" id="SignalP"/>
    </source>
</evidence>
<accession>A0A158F2D7</accession>
<dbReference type="Proteomes" id="UP000054770">
    <property type="component" value="Unassembled WGS sequence"/>
</dbReference>
<dbReference type="AlphaFoldDB" id="A0A158F2D7"/>
<evidence type="ECO:0000313" key="3">
    <source>
        <dbReference type="Proteomes" id="UP000054770"/>
    </source>
</evidence>